<dbReference type="InterPro" id="IPR009581">
    <property type="entry name" value="FAM20_C"/>
</dbReference>
<gene>
    <name evidence="12" type="ORF">GSLYS_00005972001</name>
</gene>
<feature type="binding site" evidence="7">
    <location>
        <position position="194"/>
    </location>
    <ligand>
        <name>ATP</name>
        <dbReference type="ChEBI" id="CHEBI:30616"/>
    </ligand>
</feature>
<protein>
    <recommendedName>
        <fullName evidence="11">FAM20 C-terminal domain-containing protein</fullName>
    </recommendedName>
</protein>
<evidence type="ECO:0000313" key="13">
    <source>
        <dbReference type="Proteomes" id="UP001497497"/>
    </source>
</evidence>
<feature type="domain" description="FAM20 C-terminal" evidence="11">
    <location>
        <begin position="262"/>
        <end position="467"/>
    </location>
</feature>
<keyword evidence="8" id="KW-0479">Metal-binding</keyword>
<feature type="binding site" evidence="8">
    <location>
        <position position="215"/>
    </location>
    <ligand>
        <name>Mn(2+)</name>
        <dbReference type="ChEBI" id="CHEBI:29035"/>
    </ligand>
</feature>
<keyword evidence="3" id="KW-0333">Golgi apparatus</keyword>
<dbReference type="GO" id="GO:0016773">
    <property type="term" value="F:phosphotransferase activity, alcohol group as acceptor"/>
    <property type="evidence" value="ECO:0007669"/>
    <property type="project" value="TreeGrafter"/>
</dbReference>
<feature type="region of interest" description="Disordered" evidence="9">
    <location>
        <begin position="38"/>
        <end position="62"/>
    </location>
</feature>
<dbReference type="GO" id="GO:0005794">
    <property type="term" value="C:Golgi apparatus"/>
    <property type="evidence" value="ECO:0007669"/>
    <property type="project" value="UniProtKB-SubCell"/>
</dbReference>
<feature type="binding site" evidence="7">
    <location>
        <position position="178"/>
    </location>
    <ligand>
        <name>ATP</name>
        <dbReference type="ChEBI" id="CHEBI:30616"/>
    </ligand>
</feature>
<evidence type="ECO:0000256" key="9">
    <source>
        <dbReference type="SAM" id="MobiDB-lite"/>
    </source>
</evidence>
<keyword evidence="5" id="KW-0325">Glycoprotein</keyword>
<keyword evidence="10" id="KW-0472">Membrane</keyword>
<dbReference type="AlphaFoldDB" id="A0AAV2HDK4"/>
<name>A0AAV2HDK4_LYMST</name>
<keyword evidence="10" id="KW-1133">Transmembrane helix</keyword>
<organism evidence="12 13">
    <name type="scientific">Lymnaea stagnalis</name>
    <name type="common">Great pond snail</name>
    <name type="synonym">Helix stagnalis</name>
    <dbReference type="NCBI Taxonomy" id="6523"/>
    <lineage>
        <taxon>Eukaryota</taxon>
        <taxon>Metazoa</taxon>
        <taxon>Spiralia</taxon>
        <taxon>Lophotrochozoa</taxon>
        <taxon>Mollusca</taxon>
        <taxon>Gastropoda</taxon>
        <taxon>Heterobranchia</taxon>
        <taxon>Euthyneura</taxon>
        <taxon>Panpulmonata</taxon>
        <taxon>Hygrophila</taxon>
        <taxon>Lymnaeoidea</taxon>
        <taxon>Lymnaeidae</taxon>
        <taxon>Lymnaea</taxon>
    </lineage>
</organism>
<comment type="cofactor">
    <cofactor evidence="8">
        <name>Mn(2+)</name>
        <dbReference type="ChEBI" id="CHEBI:29035"/>
    </cofactor>
</comment>
<evidence type="ECO:0000256" key="6">
    <source>
        <dbReference type="PIRSR" id="PIRSR624869-1"/>
    </source>
</evidence>
<feature type="binding site" evidence="8">
    <location>
        <position position="382"/>
    </location>
    <ligand>
        <name>Mn(2+)</name>
        <dbReference type="ChEBI" id="CHEBI:29035"/>
    </ligand>
</feature>
<feature type="active site" evidence="6">
    <location>
        <position position="362"/>
    </location>
</feature>
<evidence type="ECO:0000256" key="8">
    <source>
        <dbReference type="PIRSR" id="PIRSR624869-3"/>
    </source>
</evidence>
<feature type="binding site" evidence="7">
    <location>
        <position position="215"/>
    </location>
    <ligand>
        <name>ATP</name>
        <dbReference type="ChEBI" id="CHEBI:30616"/>
    </ligand>
</feature>
<comment type="subcellular location">
    <subcellularLocation>
        <location evidence="1">Golgi apparatus</location>
    </subcellularLocation>
</comment>
<sequence length="478" mass="54887">MWLIRRVKTVHILYLLCVIAMLLFISFFQLPEVTPLPGHGQRQRDVSGTQNVTAGLRRQGSRDYYRSPVAESLLQQYQSQYKDLTTTVENTPFVGFYYLNETEPYKVFLKRLKRLQKTGIWLKELFNISGTSSWERFHRGINQYYLYDPDNDTTVQDLMTDLSTRNIVLSEEDFGGSQLKLKLTFDDAGQGLFKPRRQGKGIERLQDKVFYLELESHTAEIAAFHLDRLLGFYRVPPAVGRAINVTMDVSIRGDESLRNGVFTSPEGRVCFYGHCLHCDRSNAACGMPELLEGSVVAYLPMNLRIREKHPYQRTFVSKKNQWEKNTDYCETDVKKKNLYLKGRTLLDLMDMAVFDFLIGNIDRHHFERFKDFGLDSFILHHDTGKGFGKPEHDCASCMTPLRQCCVLRLSTLAKLLKLYQGPQSLSELLRSSLLADPLSPILGERHLHAADRRIGKVIRAVGDCLKGGKPWETVVIDN</sequence>
<reference evidence="12 13" key="1">
    <citation type="submission" date="2024-04" db="EMBL/GenBank/DDBJ databases">
        <authorList>
            <consortium name="Genoscope - CEA"/>
            <person name="William W."/>
        </authorList>
    </citation>
    <scope>NUCLEOTIDE SEQUENCE [LARGE SCALE GENOMIC DNA]</scope>
</reference>
<dbReference type="PANTHER" id="PTHR12450">
    <property type="entry name" value="DENTIN MATRIX PROTEIN 4 PROTEIN FAM20"/>
    <property type="match status" value="1"/>
</dbReference>
<evidence type="ECO:0000259" key="11">
    <source>
        <dbReference type="Pfam" id="PF06702"/>
    </source>
</evidence>
<evidence type="ECO:0000256" key="2">
    <source>
        <dbReference type="ARBA" id="ARBA00006557"/>
    </source>
</evidence>
<evidence type="ECO:0000256" key="10">
    <source>
        <dbReference type="SAM" id="Phobius"/>
    </source>
</evidence>
<evidence type="ECO:0000256" key="4">
    <source>
        <dbReference type="ARBA" id="ARBA00023157"/>
    </source>
</evidence>
<evidence type="ECO:0000313" key="12">
    <source>
        <dbReference type="EMBL" id="CAL1531877.1"/>
    </source>
</evidence>
<keyword evidence="7" id="KW-0067">ATP-binding</keyword>
<keyword evidence="13" id="KW-1185">Reference proteome</keyword>
<dbReference type="InterPro" id="IPR024869">
    <property type="entry name" value="FAM20"/>
</dbReference>
<comment type="similarity">
    <text evidence="2">Belongs to the FAM20 family.</text>
</comment>
<dbReference type="EMBL" id="CAXITT010000100">
    <property type="protein sequence ID" value="CAL1531877.1"/>
    <property type="molecule type" value="Genomic_DNA"/>
</dbReference>
<accession>A0AAV2HDK4</accession>
<keyword evidence="10" id="KW-0812">Transmembrane</keyword>
<keyword evidence="4" id="KW-1015">Disulfide bond</keyword>
<evidence type="ECO:0000256" key="1">
    <source>
        <dbReference type="ARBA" id="ARBA00004555"/>
    </source>
</evidence>
<evidence type="ECO:0000256" key="3">
    <source>
        <dbReference type="ARBA" id="ARBA00023034"/>
    </source>
</evidence>
<dbReference type="PANTHER" id="PTHR12450:SF22">
    <property type="entry name" value="EXTRACELLULAR SERINE_THREONINE PROTEIN CG31145"/>
    <property type="match status" value="1"/>
</dbReference>
<feature type="transmembrane region" description="Helical" evidence="10">
    <location>
        <begin position="12"/>
        <end position="30"/>
    </location>
</feature>
<dbReference type="GO" id="GO:0046872">
    <property type="term" value="F:metal ion binding"/>
    <property type="evidence" value="ECO:0007669"/>
    <property type="project" value="UniProtKB-KW"/>
</dbReference>
<evidence type="ECO:0000256" key="7">
    <source>
        <dbReference type="PIRSR" id="PIRSR624869-2"/>
    </source>
</evidence>
<dbReference type="Pfam" id="PF06702">
    <property type="entry name" value="Fam20C"/>
    <property type="match status" value="1"/>
</dbReference>
<keyword evidence="8" id="KW-0464">Manganese</keyword>
<evidence type="ECO:0000256" key="5">
    <source>
        <dbReference type="ARBA" id="ARBA00023180"/>
    </source>
</evidence>
<keyword evidence="7" id="KW-0547">Nucleotide-binding</keyword>
<feature type="binding site" evidence="7">
    <location>
        <position position="382"/>
    </location>
    <ligand>
        <name>ATP</name>
        <dbReference type="ChEBI" id="CHEBI:30616"/>
    </ligand>
</feature>
<dbReference type="GO" id="GO:0005524">
    <property type="term" value="F:ATP binding"/>
    <property type="evidence" value="ECO:0007669"/>
    <property type="project" value="UniProtKB-KW"/>
</dbReference>
<feature type="binding site" evidence="7">
    <location>
        <position position="367"/>
    </location>
    <ligand>
        <name>ATP</name>
        <dbReference type="ChEBI" id="CHEBI:30616"/>
    </ligand>
</feature>
<dbReference type="Proteomes" id="UP001497497">
    <property type="component" value="Unassembled WGS sequence"/>
</dbReference>
<proteinExistence type="inferred from homology"/>
<comment type="caution">
    <text evidence="12">The sequence shown here is derived from an EMBL/GenBank/DDBJ whole genome shotgun (WGS) entry which is preliminary data.</text>
</comment>